<accession>A0A7H0F004</accession>
<protein>
    <submittedName>
        <fullName evidence="3">Uma2 family endonuclease</fullName>
    </submittedName>
</protein>
<keyword evidence="3" id="KW-0378">Hydrolase</keyword>
<organism evidence="3 4">
    <name type="scientific">Cylindrospermopsis curvispora GIHE-G1</name>
    <dbReference type="NCBI Taxonomy" id="2666332"/>
    <lineage>
        <taxon>Bacteria</taxon>
        <taxon>Bacillati</taxon>
        <taxon>Cyanobacteriota</taxon>
        <taxon>Cyanophyceae</taxon>
        <taxon>Nostocales</taxon>
        <taxon>Aphanizomenonaceae</taxon>
        <taxon>Cylindrospermopsis</taxon>
    </lineage>
</organism>
<feature type="region of interest" description="Disordered" evidence="1">
    <location>
        <begin position="126"/>
        <end position="147"/>
    </location>
</feature>
<sequence length="359" mass="41804">MSQPSTTTQNVTPPREPFNLPDHTQLPDSDDDFVKNFQEHPQSIILTTSIEPLLKKIHPNGDYCIGQDSGIYWRFTEPPEKGVEAPDWFYVPGVPSRLNGQLRRSYVLWKEKVPPFIVIEFASKNGKEEKDSSPPPEGDEIDPETGKPKKAGKFWVYEQAVKIPYYAIFNGFKGTLEVYHLERKRYKEIKANRRGHYAIPEMGIELGILYDNQKPPTPWLRWWDNRGNLLLTGNELAEQAEVIAIRERLAKERAETIASQERLSRERAETIASQERLAREQAETIASQERLAKEQEREAKERAETIASQERLAKEQERQQKEQERQQKEQERQQKEQERQQKEKLAAYLRSLGIDPEKI</sequence>
<dbReference type="GO" id="GO:0004519">
    <property type="term" value="F:endonuclease activity"/>
    <property type="evidence" value="ECO:0007669"/>
    <property type="project" value="UniProtKB-KW"/>
</dbReference>
<proteinExistence type="predicted"/>
<keyword evidence="3" id="KW-0255">Endonuclease</keyword>
<dbReference type="RefSeq" id="WP_187706004.1">
    <property type="nucleotide sequence ID" value="NZ_CP060822.1"/>
</dbReference>
<keyword evidence="3" id="KW-0540">Nuclease</keyword>
<feature type="compositionally biased region" description="Basic and acidic residues" evidence="1">
    <location>
        <begin position="311"/>
        <end position="345"/>
    </location>
</feature>
<dbReference type="PANTHER" id="PTHR33352:SF3">
    <property type="entry name" value="SLR1612 PROTEIN"/>
    <property type="match status" value="1"/>
</dbReference>
<evidence type="ECO:0000259" key="2">
    <source>
        <dbReference type="Pfam" id="PF05685"/>
    </source>
</evidence>
<evidence type="ECO:0000313" key="3">
    <source>
        <dbReference type="EMBL" id="QNP29370.1"/>
    </source>
</evidence>
<feature type="region of interest" description="Disordered" evidence="1">
    <location>
        <begin position="1"/>
        <end position="31"/>
    </location>
</feature>
<dbReference type="EMBL" id="CP060822">
    <property type="protein sequence ID" value="QNP29370.1"/>
    <property type="molecule type" value="Genomic_DNA"/>
</dbReference>
<evidence type="ECO:0000256" key="1">
    <source>
        <dbReference type="SAM" id="MobiDB-lite"/>
    </source>
</evidence>
<gene>
    <name evidence="3" type="ORF">IAR63_16360</name>
</gene>
<feature type="region of interest" description="Disordered" evidence="1">
    <location>
        <begin position="274"/>
        <end position="359"/>
    </location>
</feature>
<dbReference type="InterPro" id="IPR008538">
    <property type="entry name" value="Uma2"/>
</dbReference>
<dbReference type="Proteomes" id="UP000516013">
    <property type="component" value="Chromosome"/>
</dbReference>
<dbReference type="PANTHER" id="PTHR33352">
    <property type="entry name" value="SLR1095 PROTEIN"/>
    <property type="match status" value="1"/>
</dbReference>
<feature type="domain" description="Putative restriction endonuclease" evidence="2">
    <location>
        <begin position="42"/>
        <end position="207"/>
    </location>
</feature>
<dbReference type="AlphaFoldDB" id="A0A7H0F004"/>
<feature type="compositionally biased region" description="Basic and acidic residues" evidence="1">
    <location>
        <begin position="290"/>
        <end position="304"/>
    </location>
</feature>
<dbReference type="KEGG" id="ccur:IAR63_16360"/>
<keyword evidence="4" id="KW-1185">Reference proteome</keyword>
<feature type="compositionally biased region" description="Polar residues" evidence="1">
    <location>
        <begin position="1"/>
        <end position="12"/>
    </location>
</feature>
<reference evidence="3 4" key="1">
    <citation type="submission" date="2020-08" db="EMBL/GenBank/DDBJ databases">
        <title>Complete genome sequence of Raphidiopsis curvispora isolated from drinking water reservoir in South Korea.</title>
        <authorList>
            <person name="Jeong J."/>
        </authorList>
    </citation>
    <scope>NUCLEOTIDE SEQUENCE [LARGE SCALE GENOMIC DNA]</scope>
    <source>
        <strain evidence="3 4">GIHE-G1</strain>
    </source>
</reference>
<evidence type="ECO:0000313" key="4">
    <source>
        <dbReference type="Proteomes" id="UP000516013"/>
    </source>
</evidence>
<name>A0A7H0F004_9CYAN</name>
<dbReference type="Pfam" id="PF05685">
    <property type="entry name" value="Uma2"/>
    <property type="match status" value="1"/>
</dbReference>